<keyword evidence="4 5" id="KW-0472">Membrane</keyword>
<feature type="transmembrane region" description="Helical" evidence="5">
    <location>
        <begin position="432"/>
        <end position="454"/>
    </location>
</feature>
<evidence type="ECO:0000313" key="6">
    <source>
        <dbReference type="EMBL" id="KKA20957.1"/>
    </source>
</evidence>
<comment type="subcellular location">
    <subcellularLocation>
        <location evidence="1">Membrane</location>
        <topology evidence="1">Multi-pass membrane protein</topology>
    </subcellularLocation>
</comment>
<feature type="transmembrane region" description="Helical" evidence="5">
    <location>
        <begin position="42"/>
        <end position="59"/>
    </location>
</feature>
<dbReference type="GO" id="GO:0005886">
    <property type="term" value="C:plasma membrane"/>
    <property type="evidence" value="ECO:0007669"/>
    <property type="project" value="TreeGrafter"/>
</dbReference>
<dbReference type="PANTHER" id="PTHR23501:SF55">
    <property type="entry name" value="SIDEROPHORE IRON TRANSPORTER, PUTATIVE (AFU_ORTHOLOGUE AFUA_3G03440)-RELATED"/>
    <property type="match status" value="1"/>
</dbReference>
<dbReference type="GO" id="GO:0022857">
    <property type="term" value="F:transmembrane transporter activity"/>
    <property type="evidence" value="ECO:0007669"/>
    <property type="project" value="InterPro"/>
</dbReference>
<keyword evidence="3 5" id="KW-1133">Transmembrane helix</keyword>
<evidence type="ECO:0000313" key="7">
    <source>
        <dbReference type="Proteomes" id="UP000053958"/>
    </source>
</evidence>
<dbReference type="AlphaFoldDB" id="A0A0F4YRN9"/>
<feature type="transmembrane region" description="Helical" evidence="5">
    <location>
        <begin position="325"/>
        <end position="344"/>
    </location>
</feature>
<protein>
    <submittedName>
        <fullName evidence="6">Putative transporter</fullName>
    </submittedName>
</protein>
<accession>A0A0F4YRN9</accession>
<dbReference type="SUPFAM" id="SSF103473">
    <property type="entry name" value="MFS general substrate transporter"/>
    <property type="match status" value="1"/>
</dbReference>
<evidence type="ECO:0000256" key="1">
    <source>
        <dbReference type="ARBA" id="ARBA00004141"/>
    </source>
</evidence>
<comment type="caution">
    <text evidence="6">The sequence shown here is derived from an EMBL/GenBank/DDBJ whole genome shotgun (WGS) entry which is preliminary data.</text>
</comment>
<feature type="transmembrane region" description="Helical" evidence="5">
    <location>
        <begin position="267"/>
        <end position="285"/>
    </location>
</feature>
<dbReference type="RefSeq" id="XP_013327569.1">
    <property type="nucleotide sequence ID" value="XM_013472115.1"/>
</dbReference>
<reference evidence="6 7" key="1">
    <citation type="submission" date="2015-04" db="EMBL/GenBank/DDBJ databases">
        <authorList>
            <person name="Heijne W.H."/>
            <person name="Fedorova N.D."/>
            <person name="Nierman W.C."/>
            <person name="Vollebregt A.W."/>
            <person name="Zhao Z."/>
            <person name="Wu L."/>
            <person name="Kumar M."/>
            <person name="Stam H."/>
            <person name="van den Berg M.A."/>
            <person name="Pel H.J."/>
        </authorList>
    </citation>
    <scope>NUCLEOTIDE SEQUENCE [LARGE SCALE GENOMIC DNA]</scope>
    <source>
        <strain evidence="6 7">CBS 393.64</strain>
    </source>
</reference>
<dbReference type="EMBL" id="LASV01000216">
    <property type="protein sequence ID" value="KKA20957.1"/>
    <property type="molecule type" value="Genomic_DNA"/>
</dbReference>
<gene>
    <name evidence="6" type="ORF">T310_5011</name>
</gene>
<keyword evidence="7" id="KW-1185">Reference proteome</keyword>
<dbReference type="Proteomes" id="UP000053958">
    <property type="component" value="Unassembled WGS sequence"/>
</dbReference>
<dbReference type="InterPro" id="IPR036259">
    <property type="entry name" value="MFS_trans_sf"/>
</dbReference>
<name>A0A0F4YRN9_RASE3</name>
<dbReference type="OrthoDB" id="4078873at2759"/>
<proteinExistence type="predicted"/>
<feature type="transmembrane region" description="Helical" evidence="5">
    <location>
        <begin position="79"/>
        <end position="99"/>
    </location>
</feature>
<sequence length="499" mass="54513">MSAPDVKEAGSPQLESVDEANAIIQGGVSDAEALMSAWTKKSLIAAYVSVFLIFFIDSFQQETTGSLSPYVTSAFKDHALLSTTSVLTSIIGGVAKLPIARIIDVWGRPEGFVLMTLLCTLGLILMASCRNIETYAAAQVIYWLGYNGREYVLHVFLSDTTDLVNRAFVWGIASTPYIATTFAGPAAAQRFYKDGALWWGFGTFAIITPVISAPIVVLFWQTRRKAYEMGLVQKRQNGRTWFESIKYYFVQFDGHIHPIPAAGRSDAAGVVFLGFVLFISFYYLQVVFDQTIRNAGYMVNIYTIGSCFWSVPLGIMIRKAGRFKWFALAAMPIMFLGAGLMIYFRYPSSGIGYVVMCEIFKAFAGGALVICSEMAAMASGKHENIAVAYALVGLFSRIGMSIGSSVSGAIWSNTLPGELRKNLPEGSKDKAAAIYGSLAVALSYPVGSAVRDAIIKSYAVAQRRMLITGVSILPLAVVAILMWRDIRLKETKQLKGTVF</sequence>
<evidence type="ECO:0000256" key="5">
    <source>
        <dbReference type="SAM" id="Phobius"/>
    </source>
</evidence>
<dbReference type="InterPro" id="IPR011701">
    <property type="entry name" value="MFS"/>
</dbReference>
<feature type="transmembrane region" description="Helical" evidence="5">
    <location>
        <begin position="196"/>
        <end position="220"/>
    </location>
</feature>
<dbReference type="Pfam" id="PF07690">
    <property type="entry name" value="MFS_1"/>
    <property type="match status" value="1"/>
</dbReference>
<dbReference type="PANTHER" id="PTHR23501">
    <property type="entry name" value="MAJOR FACILITATOR SUPERFAMILY"/>
    <property type="match status" value="1"/>
</dbReference>
<feature type="transmembrane region" description="Helical" evidence="5">
    <location>
        <begin position="350"/>
        <end position="375"/>
    </location>
</feature>
<evidence type="ECO:0000256" key="4">
    <source>
        <dbReference type="ARBA" id="ARBA00023136"/>
    </source>
</evidence>
<feature type="transmembrane region" description="Helical" evidence="5">
    <location>
        <begin position="387"/>
        <end position="412"/>
    </location>
</feature>
<organism evidence="6 7">
    <name type="scientific">Rasamsonia emersonii (strain ATCC 16479 / CBS 393.64 / IMI 116815)</name>
    <dbReference type="NCBI Taxonomy" id="1408163"/>
    <lineage>
        <taxon>Eukaryota</taxon>
        <taxon>Fungi</taxon>
        <taxon>Dikarya</taxon>
        <taxon>Ascomycota</taxon>
        <taxon>Pezizomycotina</taxon>
        <taxon>Eurotiomycetes</taxon>
        <taxon>Eurotiomycetidae</taxon>
        <taxon>Eurotiales</taxon>
        <taxon>Trichocomaceae</taxon>
        <taxon>Rasamsonia</taxon>
    </lineage>
</organism>
<dbReference type="GeneID" id="25317358"/>
<feature type="transmembrane region" description="Helical" evidence="5">
    <location>
        <begin position="466"/>
        <end position="483"/>
    </location>
</feature>
<feature type="transmembrane region" description="Helical" evidence="5">
    <location>
        <begin position="111"/>
        <end position="128"/>
    </location>
</feature>
<feature type="transmembrane region" description="Helical" evidence="5">
    <location>
        <begin position="297"/>
        <end position="318"/>
    </location>
</feature>
<dbReference type="Gene3D" id="1.20.1250.20">
    <property type="entry name" value="MFS general substrate transporter like domains"/>
    <property type="match status" value="1"/>
</dbReference>
<keyword evidence="2 5" id="KW-0812">Transmembrane</keyword>
<evidence type="ECO:0000256" key="2">
    <source>
        <dbReference type="ARBA" id="ARBA00022692"/>
    </source>
</evidence>
<evidence type="ECO:0000256" key="3">
    <source>
        <dbReference type="ARBA" id="ARBA00022989"/>
    </source>
</evidence>